<sequence>MSAPPQVEVPSADAAPGEPPLQTPGGTPMTPGGTRLEDEIAKMQASMDMALNVTQSAARQGLEMDERVSRARKKSRELEMEVFGMGMEDVERLRKIFSGIDKDGSGALDPDELKVALIRAGKDASEEVVLKIFEKYDYDKSGTLEFSEYQSMIADWDNVVKTIDEETARIERAKAAAAPQAFPASWDAAAPSGPTESAPAPA</sequence>
<keyword evidence="5" id="KW-0106">Calcium</keyword>
<dbReference type="GO" id="GO:0048306">
    <property type="term" value="F:calcium-dependent protein binding"/>
    <property type="evidence" value="ECO:0007669"/>
    <property type="project" value="UniProtKB-ARBA"/>
</dbReference>
<evidence type="ECO:0000256" key="1">
    <source>
        <dbReference type="ARBA" id="ARBA00004496"/>
    </source>
</evidence>
<evidence type="ECO:0000256" key="2">
    <source>
        <dbReference type="ARBA" id="ARBA00022490"/>
    </source>
</evidence>
<name>A0A0M0J337_9EUKA</name>
<dbReference type="PANTHER" id="PTHR46212:SF3">
    <property type="entry name" value="GH27120P"/>
    <property type="match status" value="1"/>
</dbReference>
<evidence type="ECO:0000313" key="8">
    <source>
        <dbReference type="EMBL" id="KOO20946.1"/>
    </source>
</evidence>
<dbReference type="SMART" id="SM00054">
    <property type="entry name" value="EFh"/>
    <property type="match status" value="2"/>
</dbReference>
<dbReference type="GO" id="GO:0005737">
    <property type="term" value="C:cytoplasm"/>
    <property type="evidence" value="ECO:0007669"/>
    <property type="project" value="UniProtKB-SubCell"/>
</dbReference>
<dbReference type="Gene3D" id="1.10.238.10">
    <property type="entry name" value="EF-hand"/>
    <property type="match status" value="1"/>
</dbReference>
<keyword evidence="9" id="KW-1185">Reference proteome</keyword>
<dbReference type="InterPro" id="IPR002048">
    <property type="entry name" value="EF_hand_dom"/>
</dbReference>
<evidence type="ECO:0000256" key="6">
    <source>
        <dbReference type="SAM" id="MobiDB-lite"/>
    </source>
</evidence>
<keyword evidence="2" id="KW-0963">Cytoplasm</keyword>
<evidence type="ECO:0000259" key="7">
    <source>
        <dbReference type="PROSITE" id="PS50222"/>
    </source>
</evidence>
<evidence type="ECO:0000313" key="9">
    <source>
        <dbReference type="Proteomes" id="UP000037460"/>
    </source>
</evidence>
<protein>
    <submittedName>
        <fullName evidence="8">Calcium-dependent protein kinase 13-like protein</fullName>
    </submittedName>
</protein>
<feature type="compositionally biased region" description="Low complexity" evidence="6">
    <location>
        <begin position="176"/>
        <end position="191"/>
    </location>
</feature>
<dbReference type="OrthoDB" id="191686at2759"/>
<dbReference type="SUPFAM" id="SSF47473">
    <property type="entry name" value="EF-hand"/>
    <property type="match status" value="1"/>
</dbReference>
<evidence type="ECO:0000256" key="4">
    <source>
        <dbReference type="ARBA" id="ARBA00022737"/>
    </source>
</evidence>
<keyword evidence="8" id="KW-0808">Transferase</keyword>
<dbReference type="GO" id="GO:0005509">
    <property type="term" value="F:calcium ion binding"/>
    <property type="evidence" value="ECO:0007669"/>
    <property type="project" value="InterPro"/>
</dbReference>
<feature type="compositionally biased region" description="Low complexity" evidence="6">
    <location>
        <begin position="23"/>
        <end position="34"/>
    </location>
</feature>
<evidence type="ECO:0000256" key="3">
    <source>
        <dbReference type="ARBA" id="ARBA00022723"/>
    </source>
</evidence>
<organism evidence="8 9">
    <name type="scientific">Chrysochromulina tobinii</name>
    <dbReference type="NCBI Taxonomy" id="1460289"/>
    <lineage>
        <taxon>Eukaryota</taxon>
        <taxon>Haptista</taxon>
        <taxon>Haptophyta</taxon>
        <taxon>Prymnesiophyceae</taxon>
        <taxon>Prymnesiales</taxon>
        <taxon>Chrysochromulinaceae</taxon>
        <taxon>Chrysochromulina</taxon>
    </lineage>
</organism>
<proteinExistence type="predicted"/>
<comment type="caution">
    <text evidence="8">The sequence shown here is derived from an EMBL/GenBank/DDBJ whole genome shotgun (WGS) entry which is preliminary data.</text>
</comment>
<dbReference type="PROSITE" id="PS50222">
    <property type="entry name" value="EF_HAND_2"/>
    <property type="match status" value="2"/>
</dbReference>
<feature type="domain" description="EF-hand" evidence="7">
    <location>
        <begin position="88"/>
        <end position="123"/>
    </location>
</feature>
<dbReference type="CDD" id="cd00051">
    <property type="entry name" value="EFh"/>
    <property type="match status" value="1"/>
</dbReference>
<dbReference type="PROSITE" id="PS00018">
    <property type="entry name" value="EF_HAND_1"/>
    <property type="match status" value="2"/>
</dbReference>
<dbReference type="InterPro" id="IPR051426">
    <property type="entry name" value="Peflin/Sorcin_CaBP"/>
</dbReference>
<dbReference type="AlphaFoldDB" id="A0A0M0J337"/>
<evidence type="ECO:0000256" key="5">
    <source>
        <dbReference type="ARBA" id="ARBA00022837"/>
    </source>
</evidence>
<dbReference type="Proteomes" id="UP000037460">
    <property type="component" value="Unassembled WGS sequence"/>
</dbReference>
<comment type="subcellular location">
    <subcellularLocation>
        <location evidence="1">Cytoplasm</location>
    </subcellularLocation>
</comment>
<gene>
    <name evidence="8" type="ORF">Ctob_002179</name>
</gene>
<keyword evidence="4" id="KW-0677">Repeat</keyword>
<feature type="domain" description="EF-hand" evidence="7">
    <location>
        <begin position="124"/>
        <end position="159"/>
    </location>
</feature>
<dbReference type="PANTHER" id="PTHR46212">
    <property type="entry name" value="PEFLIN"/>
    <property type="match status" value="1"/>
</dbReference>
<keyword evidence="3" id="KW-0479">Metal-binding</keyword>
<dbReference type="InterPro" id="IPR018247">
    <property type="entry name" value="EF_Hand_1_Ca_BS"/>
</dbReference>
<feature type="region of interest" description="Disordered" evidence="6">
    <location>
        <begin position="176"/>
        <end position="202"/>
    </location>
</feature>
<dbReference type="EMBL" id="JWZX01003400">
    <property type="protein sequence ID" value="KOO20946.1"/>
    <property type="molecule type" value="Genomic_DNA"/>
</dbReference>
<accession>A0A0M0J337</accession>
<keyword evidence="8" id="KW-0418">Kinase</keyword>
<reference evidence="9" key="1">
    <citation type="journal article" date="2015" name="PLoS Genet.">
        <title>Genome Sequence and Transcriptome Analyses of Chrysochromulina tobin: Metabolic Tools for Enhanced Algal Fitness in the Prominent Order Prymnesiales (Haptophyceae).</title>
        <authorList>
            <person name="Hovde B.T."/>
            <person name="Deodato C.R."/>
            <person name="Hunsperger H.M."/>
            <person name="Ryken S.A."/>
            <person name="Yost W."/>
            <person name="Jha R.K."/>
            <person name="Patterson J."/>
            <person name="Monnat R.J. Jr."/>
            <person name="Barlow S.B."/>
            <person name="Starkenburg S.R."/>
            <person name="Cattolico R.A."/>
        </authorList>
    </citation>
    <scope>NUCLEOTIDE SEQUENCE</scope>
    <source>
        <strain evidence="9">CCMP291</strain>
    </source>
</reference>
<dbReference type="Pfam" id="PF13499">
    <property type="entry name" value="EF-hand_7"/>
    <property type="match status" value="1"/>
</dbReference>
<dbReference type="InterPro" id="IPR011992">
    <property type="entry name" value="EF-hand-dom_pair"/>
</dbReference>
<dbReference type="GO" id="GO:0016301">
    <property type="term" value="F:kinase activity"/>
    <property type="evidence" value="ECO:0007669"/>
    <property type="project" value="UniProtKB-KW"/>
</dbReference>
<feature type="region of interest" description="Disordered" evidence="6">
    <location>
        <begin position="1"/>
        <end position="34"/>
    </location>
</feature>